<accession>A0A516Q5Z1</accession>
<organism evidence="6 7">
    <name type="scientific">Microlunatus elymi</name>
    <dbReference type="NCBI Taxonomy" id="2596828"/>
    <lineage>
        <taxon>Bacteria</taxon>
        <taxon>Bacillati</taxon>
        <taxon>Actinomycetota</taxon>
        <taxon>Actinomycetes</taxon>
        <taxon>Propionibacteriales</taxon>
        <taxon>Propionibacteriaceae</taxon>
        <taxon>Microlunatus</taxon>
    </lineage>
</organism>
<evidence type="ECO:0000259" key="5">
    <source>
        <dbReference type="Pfam" id="PF06441"/>
    </source>
</evidence>
<keyword evidence="7" id="KW-1185">Reference proteome</keyword>
<evidence type="ECO:0000313" key="7">
    <source>
        <dbReference type="Proteomes" id="UP000319263"/>
    </source>
</evidence>
<dbReference type="RefSeq" id="WP_143988834.1">
    <property type="nucleotide sequence ID" value="NZ_CP041692.1"/>
</dbReference>
<evidence type="ECO:0000256" key="1">
    <source>
        <dbReference type="ARBA" id="ARBA00010088"/>
    </source>
</evidence>
<evidence type="ECO:0000256" key="3">
    <source>
        <dbReference type="ARBA" id="ARBA00022801"/>
    </source>
</evidence>
<feature type="active site" description="Proton acceptor" evidence="4">
    <location>
        <position position="351"/>
    </location>
</feature>
<dbReference type="GO" id="GO:0097176">
    <property type="term" value="P:epoxide metabolic process"/>
    <property type="evidence" value="ECO:0007669"/>
    <property type="project" value="TreeGrafter"/>
</dbReference>
<feature type="active site" description="Proton donor" evidence="4">
    <location>
        <position position="302"/>
    </location>
</feature>
<evidence type="ECO:0000256" key="4">
    <source>
        <dbReference type="PIRSR" id="PIRSR001112-1"/>
    </source>
</evidence>
<dbReference type="InterPro" id="IPR010497">
    <property type="entry name" value="Epoxide_hydro_N"/>
</dbReference>
<dbReference type="Proteomes" id="UP000319263">
    <property type="component" value="Chromosome"/>
</dbReference>
<dbReference type="InterPro" id="IPR016292">
    <property type="entry name" value="Epoxide_hydrolase"/>
</dbReference>
<sequence>MTTPAIEPFRIDIPAADVADLRARLAAVRWPDELEDAGWSYGIPARRLRPLVERWRTGFDWQQQQADLNRLDQFVTEIDGRRLHFNHLRSPRPDAMPLVLVHGWPFADFRSLIEPLTEPASSDDVPGLPFDLVIPTLPGFGFSGPTHRAGESDTSRSAELIKELMARLGYQAYGVHGGDAGGFVATQLGRIDAEHVVGVHLNGPITIPSPGEDASGFDERDRRMLASLQDWSRRDTSSYAAVHSTRPQTLAYALNDSPVGQLAWVADVVNSYAHEPIDDDALLTQVSIGWFTGTIGSSFLLYKESGQWGAQSERSGVPTAVAIFPGDSTIRAIAERRHNLVRWTIHDRGGHFPALEAPDLLIKDLREFFGGLR</sequence>
<dbReference type="PANTHER" id="PTHR21661">
    <property type="entry name" value="EPOXIDE HYDROLASE 1-RELATED"/>
    <property type="match status" value="1"/>
</dbReference>
<dbReference type="PANTHER" id="PTHR21661:SF35">
    <property type="entry name" value="EPOXIDE HYDROLASE"/>
    <property type="match status" value="1"/>
</dbReference>
<dbReference type="Gene3D" id="3.40.50.1820">
    <property type="entry name" value="alpha/beta hydrolase"/>
    <property type="match status" value="1"/>
</dbReference>
<dbReference type="Pfam" id="PF06441">
    <property type="entry name" value="EHN"/>
    <property type="match status" value="1"/>
</dbReference>
<dbReference type="InterPro" id="IPR029058">
    <property type="entry name" value="AB_hydrolase_fold"/>
</dbReference>
<gene>
    <name evidence="6" type="ORF">FOE78_15600</name>
</gene>
<dbReference type="OrthoDB" id="4654311at2"/>
<comment type="similarity">
    <text evidence="1">Belongs to the peptidase S33 family.</text>
</comment>
<dbReference type="GO" id="GO:0004301">
    <property type="term" value="F:epoxide hydrolase activity"/>
    <property type="evidence" value="ECO:0007669"/>
    <property type="project" value="TreeGrafter"/>
</dbReference>
<reference evidence="6 7" key="1">
    <citation type="submission" date="2019-07" db="EMBL/GenBank/DDBJ databases">
        <title>Microlunatus dokdonensis sp. nov. isolated from the rhizospheric soil of the wild plant Elymus tsukushiensis.</title>
        <authorList>
            <person name="Ghim S.-Y."/>
            <person name="Hwang Y.-J."/>
            <person name="Son J.-S."/>
            <person name="Shin J.-H."/>
        </authorList>
    </citation>
    <scope>NUCLEOTIDE SEQUENCE [LARGE SCALE GENOMIC DNA]</scope>
    <source>
        <strain evidence="6 7">KUDC0627</strain>
    </source>
</reference>
<keyword evidence="2" id="KW-0058">Aromatic hydrocarbons catabolism</keyword>
<dbReference type="KEGG" id="mik:FOE78_15600"/>
<dbReference type="EMBL" id="CP041692">
    <property type="protein sequence ID" value="QDP98834.1"/>
    <property type="molecule type" value="Genomic_DNA"/>
</dbReference>
<feature type="active site" description="Nucleophile" evidence="4">
    <location>
        <position position="179"/>
    </location>
</feature>
<dbReference type="InterPro" id="IPR000639">
    <property type="entry name" value="Epox_hydrolase-like"/>
</dbReference>
<dbReference type="PRINTS" id="PR00412">
    <property type="entry name" value="EPOXHYDRLASE"/>
</dbReference>
<evidence type="ECO:0000313" key="6">
    <source>
        <dbReference type="EMBL" id="QDP98834.1"/>
    </source>
</evidence>
<dbReference type="PIRSF" id="PIRSF001112">
    <property type="entry name" value="Epoxide_hydrolase"/>
    <property type="match status" value="1"/>
</dbReference>
<proteinExistence type="inferred from homology"/>
<feature type="domain" description="Epoxide hydrolase N-terminal" evidence="5">
    <location>
        <begin position="6"/>
        <end position="106"/>
    </location>
</feature>
<keyword evidence="3 6" id="KW-0378">Hydrolase</keyword>
<protein>
    <submittedName>
        <fullName evidence="6">Epoxide hydrolase</fullName>
    </submittedName>
</protein>
<name>A0A516Q5Z1_9ACTN</name>
<dbReference type="SUPFAM" id="SSF53474">
    <property type="entry name" value="alpha/beta-Hydrolases"/>
    <property type="match status" value="1"/>
</dbReference>
<evidence type="ECO:0000256" key="2">
    <source>
        <dbReference type="ARBA" id="ARBA00022797"/>
    </source>
</evidence>
<dbReference type="AlphaFoldDB" id="A0A516Q5Z1"/>